<dbReference type="InterPro" id="IPR054363">
    <property type="entry name" value="GH95_cat"/>
</dbReference>
<sequence length="797" mass="86338">MMKLSAFFISYSLSWQAVFAASKGLWASTPASFGTITQEAYFIGNGRLGAMPFGQPGADKVVLNIDTLWSGGPFESDSYNGGNPSSSVSQYLPGIREWIFQNGTGNVSEILGDTSHYGSYQVYANLSVVIDGVSSTTSYNRSLNLDSGLHTTVYTANDGVTYMETVYCSYPDQVCVLNLSSNAALPEITIALENQLTDPSFFNTSCGDNYVRLTGVTQLGPPLGMKYDGIARLTTGTGTAYCSNSTAGALIIPTDSNIHSVSVVFGGGTDYDQTAGTAESNYSFRGVDPGPYVESVTAAASAKSEDSLRQTHNQDYQNLAGQFTLELPDSAGSAGLETSALISRYTSSSSDPYLENTIFHYGRHLFISSSRVNSLPPNLAGIWSETITAAWGADFHANINLQMNHWGVDQTGLGDLQVALWNYIQNTWVPRGTETAQLVYDSVGWVAHDELNIFGHTGLKDNAQWADYPASPAWIMQHVLDHFDYSQNVTWLQEQGYPLLKGVAQFWLAQLQPDHFYNDNTLVVNPCNSPEHGPTTFGCTHFQQLIHQLLAALVFLSPTLPQISEDFGSNLTDTLASLDTGLHIGTWGEIKEWKVPDSFGYDFENDTHRHLSNLYGWYPGHSVSSLLSGYTNATIQNAVTTSLYSRGPGNAGDANAGWEKVWRSACWALLNNTEEAYFELRYAIEQNFVGNLASMYNGHSSPFQIDANFGFVGATLSMLVVDLPTLGTEAGGKRIVVLGPAIPAEWGNGSVKGLRLKGGGIVDFKWDGNGVVTSASLTGREVPLVIINKDGKVLVEV</sequence>
<dbReference type="GO" id="GO:0005975">
    <property type="term" value="P:carbohydrate metabolic process"/>
    <property type="evidence" value="ECO:0007669"/>
    <property type="project" value="InterPro"/>
</dbReference>
<feature type="non-terminal residue" evidence="5">
    <location>
        <position position="797"/>
    </location>
</feature>
<feature type="signal peptide" evidence="1">
    <location>
        <begin position="1"/>
        <end position="20"/>
    </location>
</feature>
<dbReference type="SUPFAM" id="SSF48208">
    <property type="entry name" value="Six-hairpin glycosidases"/>
    <property type="match status" value="1"/>
</dbReference>
<evidence type="ECO:0000259" key="2">
    <source>
        <dbReference type="Pfam" id="PF14498"/>
    </source>
</evidence>
<dbReference type="Proteomes" id="UP000258309">
    <property type="component" value="Unassembled WGS sequence"/>
</dbReference>
<proteinExistence type="predicted"/>
<name>A0A3E2H7H3_SCYLI</name>
<evidence type="ECO:0000313" key="6">
    <source>
        <dbReference type="Proteomes" id="UP000258309"/>
    </source>
</evidence>
<protein>
    <submittedName>
        <fullName evidence="5">Uncharacterized protein</fullName>
    </submittedName>
</protein>
<dbReference type="EMBL" id="NCSJ02000131">
    <property type="protein sequence ID" value="RFU29356.1"/>
    <property type="molecule type" value="Genomic_DNA"/>
</dbReference>
<dbReference type="InterPro" id="IPR012341">
    <property type="entry name" value="6hp_glycosidase-like_sf"/>
</dbReference>
<feature type="domain" description="Alpha fucosidase A-like C-terminal" evidence="3">
    <location>
        <begin position="736"/>
        <end position="780"/>
    </location>
</feature>
<feature type="domain" description="Glycosyl hydrolase family 95 catalytic" evidence="4">
    <location>
        <begin position="306"/>
        <end position="719"/>
    </location>
</feature>
<gene>
    <name evidence="5" type="ORF">B7463_g6983</name>
</gene>
<dbReference type="OMA" id="SRANMIC"/>
<dbReference type="AlphaFoldDB" id="A0A3E2H7H3"/>
<dbReference type="GO" id="GO:0004560">
    <property type="term" value="F:alpha-L-fucosidase activity"/>
    <property type="evidence" value="ECO:0007669"/>
    <property type="project" value="InterPro"/>
</dbReference>
<organism evidence="5 6">
    <name type="scientific">Scytalidium lignicola</name>
    <name type="common">Hyphomycete</name>
    <dbReference type="NCBI Taxonomy" id="5539"/>
    <lineage>
        <taxon>Eukaryota</taxon>
        <taxon>Fungi</taxon>
        <taxon>Dikarya</taxon>
        <taxon>Ascomycota</taxon>
        <taxon>Pezizomycotina</taxon>
        <taxon>Leotiomycetes</taxon>
        <taxon>Leotiomycetes incertae sedis</taxon>
        <taxon>Scytalidium</taxon>
    </lineage>
</organism>
<dbReference type="Pfam" id="PF22124">
    <property type="entry name" value="Glyco_hydro_95_cat"/>
    <property type="match status" value="1"/>
</dbReference>
<keyword evidence="1" id="KW-0732">Signal</keyword>
<dbReference type="Pfam" id="PF14498">
    <property type="entry name" value="Glyco_hyd_65N_2"/>
    <property type="match status" value="1"/>
</dbReference>
<dbReference type="InterPro" id="IPR027414">
    <property type="entry name" value="GH95_N_dom"/>
</dbReference>
<feature type="non-terminal residue" evidence="5">
    <location>
        <position position="1"/>
    </location>
</feature>
<dbReference type="InterPro" id="IPR049053">
    <property type="entry name" value="AFCA-like_C"/>
</dbReference>
<accession>A0A3E2H7H3</accession>
<evidence type="ECO:0000259" key="4">
    <source>
        <dbReference type="Pfam" id="PF22124"/>
    </source>
</evidence>
<reference evidence="5 6" key="1">
    <citation type="submission" date="2018-05" db="EMBL/GenBank/DDBJ databases">
        <title>Draft genome sequence of Scytalidium lignicola DSM 105466, a ubiquitous saprotrophic fungus.</title>
        <authorList>
            <person name="Buettner E."/>
            <person name="Gebauer A.M."/>
            <person name="Hofrichter M."/>
            <person name="Liers C."/>
            <person name="Kellner H."/>
        </authorList>
    </citation>
    <scope>NUCLEOTIDE SEQUENCE [LARGE SCALE GENOMIC DNA]</scope>
    <source>
        <strain evidence="5 6">DSM 105466</strain>
    </source>
</reference>
<keyword evidence="6" id="KW-1185">Reference proteome</keyword>
<dbReference type="OrthoDB" id="2848340at2759"/>
<dbReference type="PIRSF" id="PIRSF007663">
    <property type="entry name" value="UCP007663"/>
    <property type="match status" value="1"/>
</dbReference>
<dbReference type="Gene3D" id="1.50.10.10">
    <property type="match status" value="1"/>
</dbReference>
<dbReference type="InterPro" id="IPR016518">
    <property type="entry name" value="Alpha-L-fucosidase"/>
</dbReference>
<feature type="domain" description="Glycosyl hydrolase family 95 N-terminal" evidence="2">
    <location>
        <begin position="25"/>
        <end position="273"/>
    </location>
</feature>
<comment type="caution">
    <text evidence="5">The sequence shown here is derived from an EMBL/GenBank/DDBJ whole genome shotgun (WGS) entry which is preliminary data.</text>
</comment>
<evidence type="ECO:0000256" key="1">
    <source>
        <dbReference type="SAM" id="SignalP"/>
    </source>
</evidence>
<feature type="chain" id="PRO_5017766337" evidence="1">
    <location>
        <begin position="21"/>
        <end position="797"/>
    </location>
</feature>
<dbReference type="PANTHER" id="PTHR31084">
    <property type="entry name" value="ALPHA-L-FUCOSIDASE 2"/>
    <property type="match status" value="1"/>
</dbReference>
<evidence type="ECO:0000313" key="5">
    <source>
        <dbReference type="EMBL" id="RFU29356.1"/>
    </source>
</evidence>
<dbReference type="PANTHER" id="PTHR31084:SF3">
    <property type="entry name" value="ALPHA-FUCOSIDASE A"/>
    <property type="match status" value="1"/>
</dbReference>
<dbReference type="InterPro" id="IPR008928">
    <property type="entry name" value="6-hairpin_glycosidase_sf"/>
</dbReference>
<dbReference type="Pfam" id="PF21307">
    <property type="entry name" value="Glyco_hydro_95_C"/>
    <property type="match status" value="1"/>
</dbReference>
<evidence type="ECO:0000259" key="3">
    <source>
        <dbReference type="Pfam" id="PF21307"/>
    </source>
</evidence>